<comment type="caution">
    <text evidence="1">The sequence shown here is derived from an EMBL/GenBank/DDBJ whole genome shotgun (WGS) entry which is preliminary data.</text>
</comment>
<proteinExistence type="predicted"/>
<keyword evidence="2" id="KW-1185">Reference proteome</keyword>
<reference evidence="1" key="2">
    <citation type="journal article" date="2023" name="Science">
        <title>Genomic signatures of disease resistance in endangered staghorn corals.</title>
        <authorList>
            <person name="Vollmer S.V."/>
            <person name="Selwyn J.D."/>
            <person name="Despard B.A."/>
            <person name="Roesel C.L."/>
        </authorList>
    </citation>
    <scope>NUCLEOTIDE SEQUENCE</scope>
    <source>
        <strain evidence="1">K2</strain>
    </source>
</reference>
<dbReference type="AlphaFoldDB" id="A0AAD9QIK6"/>
<evidence type="ECO:0000313" key="2">
    <source>
        <dbReference type="Proteomes" id="UP001249851"/>
    </source>
</evidence>
<gene>
    <name evidence="1" type="ORF">P5673_014741</name>
</gene>
<dbReference type="Proteomes" id="UP001249851">
    <property type="component" value="Unassembled WGS sequence"/>
</dbReference>
<protein>
    <submittedName>
        <fullName evidence="1">Uncharacterized protein</fullName>
    </submittedName>
</protein>
<sequence>MAVIQQETRRINNQLQGLKRHWTNCIEQSTRKNSTTCQRSSIRDIHADLPHFMILDEYFNGDAGKALLHSLLYTSHCVKCVHYIEVRPRYHVDQALIQVGRKLAPGEYTTIWKIMEHDLPNFWKPELLDVADSWMDAAEVAEEQLKKL</sequence>
<name>A0AAD9QIK6_ACRCE</name>
<dbReference type="EMBL" id="JARQWQ010000030">
    <property type="protein sequence ID" value="KAK2562003.1"/>
    <property type="molecule type" value="Genomic_DNA"/>
</dbReference>
<accession>A0AAD9QIK6</accession>
<evidence type="ECO:0000313" key="1">
    <source>
        <dbReference type="EMBL" id="KAK2562003.1"/>
    </source>
</evidence>
<organism evidence="1 2">
    <name type="scientific">Acropora cervicornis</name>
    <name type="common">Staghorn coral</name>
    <dbReference type="NCBI Taxonomy" id="6130"/>
    <lineage>
        <taxon>Eukaryota</taxon>
        <taxon>Metazoa</taxon>
        <taxon>Cnidaria</taxon>
        <taxon>Anthozoa</taxon>
        <taxon>Hexacorallia</taxon>
        <taxon>Scleractinia</taxon>
        <taxon>Astrocoeniina</taxon>
        <taxon>Acroporidae</taxon>
        <taxon>Acropora</taxon>
    </lineage>
</organism>
<reference evidence="1" key="1">
    <citation type="journal article" date="2023" name="G3 (Bethesda)">
        <title>Whole genome assembly and annotation of the endangered Caribbean coral Acropora cervicornis.</title>
        <authorList>
            <person name="Selwyn J.D."/>
            <person name="Vollmer S.V."/>
        </authorList>
    </citation>
    <scope>NUCLEOTIDE SEQUENCE</scope>
    <source>
        <strain evidence="1">K2</strain>
    </source>
</reference>